<gene>
    <name evidence="6" type="ORF">ABB30_04130</name>
</gene>
<dbReference type="Gene3D" id="2.40.50.1020">
    <property type="entry name" value="LytTr DNA-binding domain"/>
    <property type="match status" value="1"/>
</dbReference>
<dbReference type="Gene3D" id="3.40.50.2300">
    <property type="match status" value="1"/>
</dbReference>
<dbReference type="SUPFAM" id="SSF52172">
    <property type="entry name" value="CheY-like"/>
    <property type="match status" value="1"/>
</dbReference>
<dbReference type="Proteomes" id="UP000050956">
    <property type="component" value="Unassembled WGS sequence"/>
</dbReference>
<feature type="domain" description="Response regulatory" evidence="4">
    <location>
        <begin position="2"/>
        <end position="116"/>
    </location>
</feature>
<dbReference type="InterPro" id="IPR007492">
    <property type="entry name" value="LytTR_DNA-bd_dom"/>
</dbReference>
<keyword evidence="7" id="KW-1185">Reference proteome</keyword>
<dbReference type="RefSeq" id="WP_057637051.1">
    <property type="nucleotide sequence ID" value="NZ_LDJM01000011.1"/>
</dbReference>
<protein>
    <submittedName>
        <fullName evidence="6">Chemotaxis protein CheY</fullName>
    </submittedName>
</protein>
<keyword evidence="1" id="KW-0902">Two-component regulatory system</keyword>
<name>A0A0R0D7P9_9GAMM</name>
<dbReference type="SMART" id="SM00448">
    <property type="entry name" value="REC"/>
    <property type="match status" value="1"/>
</dbReference>
<evidence type="ECO:0000313" key="7">
    <source>
        <dbReference type="Proteomes" id="UP000050956"/>
    </source>
</evidence>
<dbReference type="AlphaFoldDB" id="A0A0R0D7P9"/>
<evidence type="ECO:0000256" key="1">
    <source>
        <dbReference type="ARBA" id="ARBA00023012"/>
    </source>
</evidence>
<dbReference type="PROSITE" id="PS50110">
    <property type="entry name" value="RESPONSE_REGULATORY"/>
    <property type="match status" value="1"/>
</dbReference>
<proteinExistence type="predicted"/>
<dbReference type="InterPro" id="IPR001789">
    <property type="entry name" value="Sig_transdc_resp-reg_receiver"/>
</dbReference>
<evidence type="ECO:0000256" key="3">
    <source>
        <dbReference type="PROSITE-ProRule" id="PRU00169"/>
    </source>
</evidence>
<dbReference type="Pfam" id="PF00072">
    <property type="entry name" value="Response_reg"/>
    <property type="match status" value="1"/>
</dbReference>
<dbReference type="Pfam" id="PF04397">
    <property type="entry name" value="LytTR"/>
    <property type="match status" value="1"/>
</dbReference>
<dbReference type="GO" id="GO:0006355">
    <property type="term" value="P:regulation of DNA-templated transcription"/>
    <property type="evidence" value="ECO:0007669"/>
    <property type="project" value="TreeGrafter"/>
</dbReference>
<evidence type="ECO:0000256" key="2">
    <source>
        <dbReference type="ARBA" id="ARBA00023125"/>
    </source>
</evidence>
<dbReference type="GO" id="GO:0000156">
    <property type="term" value="F:phosphorelay response regulator activity"/>
    <property type="evidence" value="ECO:0007669"/>
    <property type="project" value="TreeGrafter"/>
</dbReference>
<evidence type="ECO:0000259" key="5">
    <source>
        <dbReference type="PROSITE" id="PS50930"/>
    </source>
</evidence>
<comment type="caution">
    <text evidence="6">The sequence shown here is derived from an EMBL/GenBank/DDBJ whole genome shotgun (WGS) entry which is preliminary data.</text>
</comment>
<dbReference type="InterPro" id="IPR039420">
    <property type="entry name" value="WalR-like"/>
</dbReference>
<dbReference type="STRING" id="336566.ABB30_04130"/>
<dbReference type="CDD" id="cd17532">
    <property type="entry name" value="REC_LytTR_AlgR-like"/>
    <property type="match status" value="1"/>
</dbReference>
<dbReference type="PATRIC" id="fig|336566.3.peg.164"/>
<dbReference type="GO" id="GO:0000976">
    <property type="term" value="F:transcription cis-regulatory region binding"/>
    <property type="evidence" value="ECO:0007669"/>
    <property type="project" value="TreeGrafter"/>
</dbReference>
<organism evidence="6 7">
    <name type="scientific">Stenotrophomonas ginsengisoli</name>
    <dbReference type="NCBI Taxonomy" id="336566"/>
    <lineage>
        <taxon>Bacteria</taxon>
        <taxon>Pseudomonadati</taxon>
        <taxon>Pseudomonadota</taxon>
        <taxon>Gammaproteobacteria</taxon>
        <taxon>Lysobacterales</taxon>
        <taxon>Lysobacteraceae</taxon>
        <taxon>Stenotrophomonas</taxon>
    </lineage>
</organism>
<dbReference type="InterPro" id="IPR011006">
    <property type="entry name" value="CheY-like_superfamily"/>
</dbReference>
<dbReference type="OrthoDB" id="236568at2"/>
<accession>A0A0R0D7P9</accession>
<dbReference type="PANTHER" id="PTHR48111">
    <property type="entry name" value="REGULATOR OF RPOS"/>
    <property type="match status" value="1"/>
</dbReference>
<feature type="modified residue" description="4-aspartylphosphate" evidence="3">
    <location>
        <position position="53"/>
    </location>
</feature>
<dbReference type="GO" id="GO:0005829">
    <property type="term" value="C:cytosol"/>
    <property type="evidence" value="ECO:0007669"/>
    <property type="project" value="TreeGrafter"/>
</dbReference>
<dbReference type="GO" id="GO:0032993">
    <property type="term" value="C:protein-DNA complex"/>
    <property type="evidence" value="ECO:0007669"/>
    <property type="project" value="TreeGrafter"/>
</dbReference>
<reference evidence="6 7" key="1">
    <citation type="submission" date="2015-05" db="EMBL/GenBank/DDBJ databases">
        <title>Genome sequencing and analysis of members of genus Stenotrophomonas.</title>
        <authorList>
            <person name="Patil P.P."/>
            <person name="Midha S."/>
            <person name="Patil P.B."/>
        </authorList>
    </citation>
    <scope>NUCLEOTIDE SEQUENCE [LARGE SCALE GENOMIC DNA]</scope>
    <source>
        <strain evidence="6 7">DSM 24757</strain>
    </source>
</reference>
<dbReference type="EMBL" id="LDJM01000011">
    <property type="protein sequence ID" value="KRG78255.1"/>
    <property type="molecule type" value="Genomic_DNA"/>
</dbReference>
<dbReference type="PROSITE" id="PS50930">
    <property type="entry name" value="HTH_LYTTR"/>
    <property type="match status" value="1"/>
</dbReference>
<dbReference type="PANTHER" id="PTHR48111:SF3">
    <property type="entry name" value="TRANSCRIPTIONAL REGULATORY PROTEIN BTSR"/>
    <property type="match status" value="1"/>
</dbReference>
<evidence type="ECO:0000313" key="6">
    <source>
        <dbReference type="EMBL" id="KRG78255.1"/>
    </source>
</evidence>
<evidence type="ECO:0000259" key="4">
    <source>
        <dbReference type="PROSITE" id="PS50110"/>
    </source>
</evidence>
<feature type="domain" description="HTH LytTR-type" evidence="5">
    <location>
        <begin position="146"/>
        <end position="239"/>
    </location>
</feature>
<keyword evidence="3" id="KW-0597">Phosphoprotein</keyword>
<dbReference type="SMART" id="SM00850">
    <property type="entry name" value="LytTR"/>
    <property type="match status" value="1"/>
</dbReference>
<keyword evidence="2" id="KW-0238">DNA-binding</keyword>
<sequence length="239" mass="26409">MKVVIVDDEALARERLRGLLADHADAQLVAEVDSGLAAIDACQRHNPDVVLLDIAMPGMDGLEAARLLAQLPHPPAVVFCTAYDAHALSAFEAAALDYLMKPIRAERLASALARVRTFMAGQQQPGGREHAPRQQLCARLRGSLRLIPVADIRYLQAEEKYVVVHHARGQDLVEDSLKALEDEFGDSFVRIHRNCLVARAQLLELRRHQGTVQAILRDEPIPLEVSRRCVSSLRSLLEG</sequence>